<sequence length="335" mass="37829">MKARRVKVVAIYKGKDITTSLSEYLTGFSFEDEEGTADTIQIDLQDRHGKWHGPWLPTKHDEIRASIEILNDTHDGSKEVLDCGVFYVDDTSYSGPPDKVSIKAIAIPLPAGGKDEKNSRVWENVMMSQMAGDIAASAGLKLIYDAPDYMYDRAVQDQETDLSYIKKRALKEGIAIKITSEYLVLYEQKKYENKKALLSLKRGVDDIKDYSFKEDSNAKGYKKIEITYFDNQKKKNTKYVYEVPGVSDGPTFKSNERAKNLAEAKRFANNIAREKNKKVKTGSITLKGNPKLLTGYTVQIIGFAKFDGKYFIEKTSHDVTGGYDTKISLREVLSY</sequence>
<proteinExistence type="predicted"/>
<protein>
    <submittedName>
        <fullName evidence="1">Phage late control gene D protein (GPD)</fullName>
    </submittedName>
</protein>
<dbReference type="HOGENOM" id="CLU_050639_3_0_9"/>
<accession>A0A078MHJ6</accession>
<reference evidence="1" key="1">
    <citation type="submission" date="2014-07" db="EMBL/GenBank/DDBJ databases">
        <authorList>
            <person name="Urmite Genomes Urmite Genomes"/>
        </authorList>
    </citation>
    <scope>NUCLEOTIDE SEQUENCE</scope>
    <source>
        <strain evidence="1">13S34_air</strain>
    </source>
</reference>
<name>A0A078MHJ6_9BACL</name>
<evidence type="ECO:0000313" key="1">
    <source>
        <dbReference type="EMBL" id="CEA05785.1"/>
    </source>
</evidence>
<dbReference type="AlphaFoldDB" id="A0A078MHJ6"/>
<dbReference type="EMBL" id="LN483079">
    <property type="protein sequence ID" value="CEA05785.1"/>
    <property type="molecule type" value="Genomic_DNA"/>
</dbReference>
<dbReference type="PATRIC" id="fig|1461583.4.peg.2541"/>
<gene>
    <name evidence="1" type="ORF">BN1050_02649</name>
</gene>
<organism evidence="1">
    <name type="scientific">Metalysinibacillus saudimassiliensis</name>
    <dbReference type="NCBI Taxonomy" id="1461583"/>
    <lineage>
        <taxon>Bacteria</taxon>
        <taxon>Bacillati</taxon>
        <taxon>Bacillota</taxon>
        <taxon>Bacilli</taxon>
        <taxon>Bacillales</taxon>
        <taxon>Caryophanaceae</taxon>
        <taxon>Metalysinibacillus</taxon>
    </lineage>
</organism>
<dbReference type="SUPFAM" id="SSF69279">
    <property type="entry name" value="Phage tail proteins"/>
    <property type="match status" value="1"/>
</dbReference>